<accession>A0AAD8JTC0</accession>
<evidence type="ECO:0008006" key="4">
    <source>
        <dbReference type="Google" id="ProtNLM"/>
    </source>
</evidence>
<comment type="caution">
    <text evidence="2">The sequence shown here is derived from an EMBL/GenBank/DDBJ whole genome shotgun (WGS) entry which is preliminary data.</text>
</comment>
<keyword evidence="1" id="KW-0732">Signal</keyword>
<sequence>MFPRPFWINLLTGLFGGGGVVVEDGGGGGSGGGGCSFSSSFFILSAHKPQSQTLGYVLANLAPTDPGIFRSL</sequence>
<proteinExistence type="predicted"/>
<evidence type="ECO:0000313" key="2">
    <source>
        <dbReference type="EMBL" id="KAK1410394.1"/>
    </source>
</evidence>
<gene>
    <name evidence="2" type="ORF">QVD17_36931</name>
</gene>
<dbReference type="PROSITE" id="PS51257">
    <property type="entry name" value="PROKAR_LIPOPROTEIN"/>
    <property type="match status" value="1"/>
</dbReference>
<organism evidence="2 3">
    <name type="scientific">Tagetes erecta</name>
    <name type="common">African marigold</name>
    <dbReference type="NCBI Taxonomy" id="13708"/>
    <lineage>
        <taxon>Eukaryota</taxon>
        <taxon>Viridiplantae</taxon>
        <taxon>Streptophyta</taxon>
        <taxon>Embryophyta</taxon>
        <taxon>Tracheophyta</taxon>
        <taxon>Spermatophyta</taxon>
        <taxon>Magnoliopsida</taxon>
        <taxon>eudicotyledons</taxon>
        <taxon>Gunneridae</taxon>
        <taxon>Pentapetalae</taxon>
        <taxon>asterids</taxon>
        <taxon>campanulids</taxon>
        <taxon>Asterales</taxon>
        <taxon>Asteraceae</taxon>
        <taxon>Asteroideae</taxon>
        <taxon>Heliantheae alliance</taxon>
        <taxon>Tageteae</taxon>
        <taxon>Tagetes</taxon>
    </lineage>
</organism>
<name>A0AAD8JTC0_TARER</name>
<dbReference type="AlphaFoldDB" id="A0AAD8JTC0"/>
<keyword evidence="3" id="KW-1185">Reference proteome</keyword>
<feature type="signal peptide" evidence="1">
    <location>
        <begin position="1"/>
        <end position="19"/>
    </location>
</feature>
<evidence type="ECO:0000256" key="1">
    <source>
        <dbReference type="SAM" id="SignalP"/>
    </source>
</evidence>
<dbReference type="Proteomes" id="UP001229421">
    <property type="component" value="Unassembled WGS sequence"/>
</dbReference>
<evidence type="ECO:0000313" key="3">
    <source>
        <dbReference type="Proteomes" id="UP001229421"/>
    </source>
</evidence>
<feature type="chain" id="PRO_5042257235" description="Secreted protein" evidence="1">
    <location>
        <begin position="20"/>
        <end position="72"/>
    </location>
</feature>
<dbReference type="EMBL" id="JAUHHV010000010">
    <property type="protein sequence ID" value="KAK1410394.1"/>
    <property type="molecule type" value="Genomic_DNA"/>
</dbReference>
<protein>
    <recommendedName>
        <fullName evidence="4">Secreted protein</fullName>
    </recommendedName>
</protein>
<reference evidence="2" key="1">
    <citation type="journal article" date="2023" name="bioRxiv">
        <title>Improved chromosome-level genome assembly for marigold (Tagetes erecta).</title>
        <authorList>
            <person name="Jiang F."/>
            <person name="Yuan L."/>
            <person name="Wang S."/>
            <person name="Wang H."/>
            <person name="Xu D."/>
            <person name="Wang A."/>
            <person name="Fan W."/>
        </authorList>
    </citation>
    <scope>NUCLEOTIDE SEQUENCE</scope>
    <source>
        <strain evidence="2">WSJ</strain>
        <tissue evidence="2">Leaf</tissue>
    </source>
</reference>